<dbReference type="AlphaFoldDB" id="A0A0R3XAI3"/>
<dbReference type="GO" id="GO:0070286">
    <property type="term" value="P:axonemal dynein complex assembly"/>
    <property type="evidence" value="ECO:0007669"/>
    <property type="project" value="InterPro"/>
</dbReference>
<organism evidence="4">
    <name type="scientific">Hydatigena taeniaeformis</name>
    <name type="common">Feline tapeworm</name>
    <name type="synonym">Taenia taeniaeformis</name>
    <dbReference type="NCBI Taxonomy" id="6205"/>
    <lineage>
        <taxon>Eukaryota</taxon>
        <taxon>Metazoa</taxon>
        <taxon>Spiralia</taxon>
        <taxon>Lophotrochozoa</taxon>
        <taxon>Platyhelminthes</taxon>
        <taxon>Cestoda</taxon>
        <taxon>Eucestoda</taxon>
        <taxon>Cyclophyllidea</taxon>
        <taxon>Taeniidae</taxon>
        <taxon>Hydatigera</taxon>
    </lineage>
</organism>
<proteinExistence type="predicted"/>
<evidence type="ECO:0000313" key="4">
    <source>
        <dbReference type="WBParaSite" id="TTAC_0001056001-mRNA-1"/>
    </source>
</evidence>
<name>A0A0R3XAI3_HYDTA</name>
<dbReference type="GO" id="GO:0005737">
    <property type="term" value="C:cytoplasm"/>
    <property type="evidence" value="ECO:0007669"/>
    <property type="project" value="TreeGrafter"/>
</dbReference>
<protein>
    <submittedName>
        <fullName evidence="4">PIH1_CS domain-containing protein</fullName>
    </submittedName>
</protein>
<dbReference type="EMBL" id="UYWX01021834">
    <property type="protein sequence ID" value="VDM35523.1"/>
    <property type="molecule type" value="Genomic_DNA"/>
</dbReference>
<dbReference type="InterPro" id="IPR026697">
    <property type="entry name" value="DNAAF6"/>
</dbReference>
<feature type="compositionally biased region" description="Basic and acidic residues" evidence="1">
    <location>
        <begin position="51"/>
        <end position="61"/>
    </location>
</feature>
<reference evidence="2 3" key="2">
    <citation type="submission" date="2018-11" db="EMBL/GenBank/DDBJ databases">
        <authorList>
            <consortium name="Pathogen Informatics"/>
        </authorList>
    </citation>
    <scope>NUCLEOTIDE SEQUENCE [LARGE SCALE GENOMIC DNA]</scope>
</reference>
<dbReference type="PANTHER" id="PTHR21083">
    <property type="entry name" value="TWISTER"/>
    <property type="match status" value="1"/>
</dbReference>
<reference evidence="4" key="1">
    <citation type="submission" date="2017-02" db="UniProtKB">
        <authorList>
            <consortium name="WormBaseParasite"/>
        </authorList>
    </citation>
    <scope>IDENTIFICATION</scope>
</reference>
<dbReference type="STRING" id="6205.A0A0R3XAI3"/>
<dbReference type="WBParaSite" id="TTAC_0001056001-mRNA-1">
    <property type="protein sequence ID" value="TTAC_0001056001-mRNA-1"/>
    <property type="gene ID" value="TTAC_0001056001"/>
</dbReference>
<evidence type="ECO:0000313" key="2">
    <source>
        <dbReference type="EMBL" id="VDM35523.1"/>
    </source>
</evidence>
<accession>A0A0R3XAI3</accession>
<dbReference type="GO" id="GO:0045505">
    <property type="term" value="F:dynein intermediate chain binding"/>
    <property type="evidence" value="ECO:0007669"/>
    <property type="project" value="TreeGrafter"/>
</dbReference>
<evidence type="ECO:0000313" key="3">
    <source>
        <dbReference type="Proteomes" id="UP000274429"/>
    </source>
</evidence>
<dbReference type="PANTHER" id="PTHR21083:SF0">
    <property type="entry name" value="DYNEIN AXONEMAL ASSEMBLY FACTOR 6"/>
    <property type="match status" value="1"/>
</dbReference>
<dbReference type="Proteomes" id="UP000274429">
    <property type="component" value="Unassembled WGS sequence"/>
</dbReference>
<dbReference type="OrthoDB" id="25887at2759"/>
<dbReference type="GO" id="GO:0051087">
    <property type="term" value="F:protein-folding chaperone binding"/>
    <property type="evidence" value="ECO:0007669"/>
    <property type="project" value="InterPro"/>
</dbReference>
<feature type="region of interest" description="Disordered" evidence="1">
    <location>
        <begin position="17"/>
        <end position="70"/>
    </location>
</feature>
<sequence>MDSMFTASDLFALKNLLSPEDDSSDEERLAKPSIRNNPGDIGPKKRKKQKAREDETDKKPTVDPNAIWQREEIPETAYVEDIYDPRPRPEYEIHFKQDVSAEDMFLQKGPKNATTACCEYMVVTVKLPQTSKEEIKLDVKEQFLDLRTKKL</sequence>
<evidence type="ECO:0000256" key="1">
    <source>
        <dbReference type="SAM" id="MobiDB-lite"/>
    </source>
</evidence>
<keyword evidence="3" id="KW-1185">Reference proteome</keyword>
<gene>
    <name evidence="2" type="ORF">TTAC_LOCUS10543</name>
</gene>